<reference evidence="1 2" key="1">
    <citation type="submission" date="2021-06" db="EMBL/GenBank/DDBJ databases">
        <authorList>
            <person name="Palmer J.M."/>
        </authorList>
    </citation>
    <scope>NUCLEOTIDE SEQUENCE [LARGE SCALE GENOMIC DNA]</scope>
    <source>
        <strain evidence="1 2">CL_MEX2019</strain>
        <tissue evidence="1">Muscle</tissue>
    </source>
</reference>
<evidence type="ECO:0000313" key="1">
    <source>
        <dbReference type="EMBL" id="MED6286549.1"/>
    </source>
</evidence>
<name>A0ABU7EHA8_9TELE</name>
<evidence type="ECO:0000313" key="2">
    <source>
        <dbReference type="Proteomes" id="UP001352852"/>
    </source>
</evidence>
<dbReference type="Proteomes" id="UP001352852">
    <property type="component" value="Unassembled WGS sequence"/>
</dbReference>
<gene>
    <name evidence="1" type="ORF">CHARACLAT_007183</name>
</gene>
<sequence>MTEMKFWKCNEAVVMVIEEDKGWGWGCHGCKLGETLRIETFLTVLIERAKNEITSQTEERRLVQDDVPG</sequence>
<keyword evidence="2" id="KW-1185">Reference proteome</keyword>
<comment type="caution">
    <text evidence="1">The sequence shown here is derived from an EMBL/GenBank/DDBJ whole genome shotgun (WGS) entry which is preliminary data.</text>
</comment>
<organism evidence="1 2">
    <name type="scientific">Characodon lateralis</name>
    <dbReference type="NCBI Taxonomy" id="208331"/>
    <lineage>
        <taxon>Eukaryota</taxon>
        <taxon>Metazoa</taxon>
        <taxon>Chordata</taxon>
        <taxon>Craniata</taxon>
        <taxon>Vertebrata</taxon>
        <taxon>Euteleostomi</taxon>
        <taxon>Actinopterygii</taxon>
        <taxon>Neopterygii</taxon>
        <taxon>Teleostei</taxon>
        <taxon>Neoteleostei</taxon>
        <taxon>Acanthomorphata</taxon>
        <taxon>Ovalentaria</taxon>
        <taxon>Atherinomorphae</taxon>
        <taxon>Cyprinodontiformes</taxon>
        <taxon>Goodeidae</taxon>
        <taxon>Characodon</taxon>
    </lineage>
</organism>
<accession>A0ABU7EHA8</accession>
<protein>
    <submittedName>
        <fullName evidence="1">Uncharacterized protein</fullName>
    </submittedName>
</protein>
<proteinExistence type="predicted"/>
<dbReference type="EMBL" id="JAHUTJ010057770">
    <property type="protein sequence ID" value="MED6286549.1"/>
    <property type="molecule type" value="Genomic_DNA"/>
</dbReference>